<dbReference type="InterPro" id="IPR014284">
    <property type="entry name" value="RNA_pol_sigma-70_dom"/>
</dbReference>
<dbReference type="PANTHER" id="PTHR43133">
    <property type="entry name" value="RNA POLYMERASE ECF-TYPE SIGMA FACTO"/>
    <property type="match status" value="1"/>
</dbReference>
<reference evidence="9 10" key="1">
    <citation type="submission" date="2019-11" db="EMBL/GenBank/DDBJ databases">
        <authorList>
            <person name="Criscuolo A."/>
        </authorList>
    </citation>
    <scope>NUCLEOTIDE SEQUENCE [LARGE SCALE GENOMIC DNA]</scope>
    <source>
        <strain evidence="9">CIP111667</strain>
    </source>
</reference>
<evidence type="ECO:0000256" key="5">
    <source>
        <dbReference type="ARBA" id="ARBA00023163"/>
    </source>
</evidence>
<gene>
    <name evidence="9" type="primary">sigL_1</name>
    <name evidence="9" type="ORF">HALOF300_00817</name>
</gene>
<comment type="similarity">
    <text evidence="1">Belongs to the sigma-70 factor family. ECF subfamily.</text>
</comment>
<sequence length="210" mass="23343">MPGRGLVTAHERAEAVLQYALTTSARDLLRYLEYRIGSDDAPDALSDVLLTAWRRAEDLPDDGPEARLWLFGIARNTVLNARRTSRRRSNLTEHLRRHTTETDAESADAGIEVRDAINRLEPELAELIRTVHWDGFTVAEAARLLDLPPSTATSRYQRAREKLRRSLAADDGPIEREDSDGRHTGDVRPAATSTPRIHAVRGGHKTAPAG</sequence>
<dbReference type="InterPro" id="IPR013249">
    <property type="entry name" value="RNA_pol_sigma70_r4_t2"/>
</dbReference>
<keyword evidence="4" id="KW-0238">DNA-binding</keyword>
<dbReference type="EMBL" id="CACRYJ010000014">
    <property type="protein sequence ID" value="VZO35619.1"/>
    <property type="molecule type" value="Genomic_DNA"/>
</dbReference>
<accession>A0A7M4DFC6</accession>
<name>A0A7M4DFC6_9MICO</name>
<dbReference type="GO" id="GO:0016987">
    <property type="term" value="F:sigma factor activity"/>
    <property type="evidence" value="ECO:0007669"/>
    <property type="project" value="UniProtKB-KW"/>
</dbReference>
<dbReference type="GO" id="GO:0006352">
    <property type="term" value="P:DNA-templated transcription initiation"/>
    <property type="evidence" value="ECO:0007669"/>
    <property type="project" value="InterPro"/>
</dbReference>
<dbReference type="InterPro" id="IPR007627">
    <property type="entry name" value="RNA_pol_sigma70_r2"/>
</dbReference>
<feature type="domain" description="RNA polymerase sigma-70 region 2" evidence="7">
    <location>
        <begin position="25"/>
        <end position="88"/>
    </location>
</feature>
<proteinExistence type="inferred from homology"/>
<dbReference type="SUPFAM" id="SSF88659">
    <property type="entry name" value="Sigma3 and sigma4 domains of RNA polymerase sigma factors"/>
    <property type="match status" value="1"/>
</dbReference>
<dbReference type="Pfam" id="PF04542">
    <property type="entry name" value="Sigma70_r2"/>
    <property type="match status" value="1"/>
</dbReference>
<dbReference type="InterPro" id="IPR013325">
    <property type="entry name" value="RNA_pol_sigma_r2"/>
</dbReference>
<evidence type="ECO:0000256" key="4">
    <source>
        <dbReference type="ARBA" id="ARBA00023125"/>
    </source>
</evidence>
<dbReference type="InterPro" id="IPR036388">
    <property type="entry name" value="WH-like_DNA-bd_sf"/>
</dbReference>
<organism evidence="9 10">
    <name type="scientific">Occultella aeris</name>
    <dbReference type="NCBI Taxonomy" id="2761496"/>
    <lineage>
        <taxon>Bacteria</taxon>
        <taxon>Bacillati</taxon>
        <taxon>Actinomycetota</taxon>
        <taxon>Actinomycetes</taxon>
        <taxon>Micrococcales</taxon>
        <taxon>Ruaniaceae</taxon>
        <taxon>Occultella</taxon>
    </lineage>
</organism>
<evidence type="ECO:0000256" key="6">
    <source>
        <dbReference type="SAM" id="MobiDB-lite"/>
    </source>
</evidence>
<dbReference type="Gene3D" id="1.10.1740.10">
    <property type="match status" value="1"/>
</dbReference>
<evidence type="ECO:0000256" key="3">
    <source>
        <dbReference type="ARBA" id="ARBA00023082"/>
    </source>
</evidence>
<evidence type="ECO:0000256" key="2">
    <source>
        <dbReference type="ARBA" id="ARBA00023015"/>
    </source>
</evidence>
<protein>
    <submittedName>
        <fullName evidence="9">ECF RNA polymerase sigma factor SigL</fullName>
    </submittedName>
</protein>
<keyword evidence="5" id="KW-0804">Transcription</keyword>
<dbReference type="PANTHER" id="PTHR43133:SF8">
    <property type="entry name" value="RNA POLYMERASE SIGMA FACTOR HI_1459-RELATED"/>
    <property type="match status" value="1"/>
</dbReference>
<evidence type="ECO:0000259" key="8">
    <source>
        <dbReference type="Pfam" id="PF08281"/>
    </source>
</evidence>
<dbReference type="SUPFAM" id="SSF88946">
    <property type="entry name" value="Sigma2 domain of RNA polymerase sigma factors"/>
    <property type="match status" value="1"/>
</dbReference>
<dbReference type="InterPro" id="IPR013324">
    <property type="entry name" value="RNA_pol_sigma_r3/r4-like"/>
</dbReference>
<feature type="compositionally biased region" description="Basic and acidic residues" evidence="6">
    <location>
        <begin position="173"/>
        <end position="186"/>
    </location>
</feature>
<keyword evidence="2" id="KW-0805">Transcription regulation</keyword>
<evidence type="ECO:0000313" key="10">
    <source>
        <dbReference type="Proteomes" id="UP000419743"/>
    </source>
</evidence>
<evidence type="ECO:0000256" key="1">
    <source>
        <dbReference type="ARBA" id="ARBA00010641"/>
    </source>
</evidence>
<dbReference type="GO" id="GO:0003677">
    <property type="term" value="F:DNA binding"/>
    <property type="evidence" value="ECO:0007669"/>
    <property type="project" value="UniProtKB-KW"/>
</dbReference>
<feature type="domain" description="RNA polymerase sigma factor 70 region 4 type 2" evidence="8">
    <location>
        <begin position="112"/>
        <end position="163"/>
    </location>
</feature>
<dbReference type="NCBIfam" id="TIGR02937">
    <property type="entry name" value="sigma70-ECF"/>
    <property type="match status" value="1"/>
</dbReference>
<comment type="caution">
    <text evidence="9">The sequence shown here is derived from an EMBL/GenBank/DDBJ whole genome shotgun (WGS) entry which is preliminary data.</text>
</comment>
<dbReference type="Gene3D" id="1.10.10.10">
    <property type="entry name" value="Winged helix-like DNA-binding domain superfamily/Winged helix DNA-binding domain"/>
    <property type="match status" value="1"/>
</dbReference>
<dbReference type="AlphaFoldDB" id="A0A7M4DFC6"/>
<dbReference type="Pfam" id="PF08281">
    <property type="entry name" value="Sigma70_r4_2"/>
    <property type="match status" value="1"/>
</dbReference>
<dbReference type="InterPro" id="IPR039425">
    <property type="entry name" value="RNA_pol_sigma-70-like"/>
</dbReference>
<evidence type="ECO:0000259" key="7">
    <source>
        <dbReference type="Pfam" id="PF04542"/>
    </source>
</evidence>
<keyword evidence="3" id="KW-0731">Sigma factor</keyword>
<keyword evidence="10" id="KW-1185">Reference proteome</keyword>
<evidence type="ECO:0000313" key="9">
    <source>
        <dbReference type="EMBL" id="VZO35619.1"/>
    </source>
</evidence>
<dbReference type="Proteomes" id="UP000419743">
    <property type="component" value="Unassembled WGS sequence"/>
</dbReference>
<feature type="region of interest" description="Disordered" evidence="6">
    <location>
        <begin position="163"/>
        <end position="210"/>
    </location>
</feature>